<feature type="region of interest" description="Disordered" evidence="2">
    <location>
        <begin position="1161"/>
        <end position="1193"/>
    </location>
</feature>
<reference evidence="3" key="1">
    <citation type="submission" date="2014-11" db="EMBL/GenBank/DDBJ databases">
        <authorList>
            <person name="Otto D Thomas"/>
            <person name="Naeem Raeece"/>
        </authorList>
    </citation>
    <scope>NUCLEOTIDE SEQUENCE</scope>
</reference>
<feature type="compositionally biased region" description="Basic and acidic residues" evidence="2">
    <location>
        <begin position="144"/>
        <end position="153"/>
    </location>
</feature>
<dbReference type="EMBL" id="CDMZ01000057">
    <property type="protein sequence ID" value="CEM05611.1"/>
    <property type="molecule type" value="Genomic_DNA"/>
</dbReference>
<feature type="compositionally biased region" description="Low complexity" evidence="2">
    <location>
        <begin position="347"/>
        <end position="356"/>
    </location>
</feature>
<feature type="compositionally biased region" description="Acidic residues" evidence="2">
    <location>
        <begin position="1177"/>
        <end position="1193"/>
    </location>
</feature>
<feature type="compositionally biased region" description="Polar residues" evidence="2">
    <location>
        <begin position="33"/>
        <end position="42"/>
    </location>
</feature>
<dbReference type="PANTHER" id="PTHR23159">
    <property type="entry name" value="CENTROSOMAL PROTEIN 2"/>
    <property type="match status" value="1"/>
</dbReference>
<evidence type="ECO:0000313" key="3">
    <source>
        <dbReference type="EMBL" id="CEM05611.1"/>
    </source>
</evidence>
<evidence type="ECO:0000256" key="1">
    <source>
        <dbReference type="SAM" id="Coils"/>
    </source>
</evidence>
<feature type="compositionally biased region" description="Basic and acidic residues" evidence="2">
    <location>
        <begin position="482"/>
        <end position="494"/>
    </location>
</feature>
<keyword evidence="1" id="KW-0175">Coiled coil</keyword>
<feature type="compositionally biased region" description="Basic and acidic residues" evidence="2">
    <location>
        <begin position="1057"/>
        <end position="1067"/>
    </location>
</feature>
<organism evidence="3">
    <name type="scientific">Chromera velia CCMP2878</name>
    <dbReference type="NCBI Taxonomy" id="1169474"/>
    <lineage>
        <taxon>Eukaryota</taxon>
        <taxon>Sar</taxon>
        <taxon>Alveolata</taxon>
        <taxon>Colpodellida</taxon>
        <taxon>Chromeraceae</taxon>
        <taxon>Chromera</taxon>
    </lineage>
</organism>
<name>A0A0G4F1W4_9ALVE</name>
<dbReference type="AlphaFoldDB" id="A0A0G4F1W4"/>
<feature type="compositionally biased region" description="Basic and acidic residues" evidence="2">
    <location>
        <begin position="1106"/>
        <end position="1133"/>
    </location>
</feature>
<feature type="compositionally biased region" description="Low complexity" evidence="2">
    <location>
        <begin position="505"/>
        <end position="519"/>
    </location>
</feature>
<feature type="compositionally biased region" description="Basic and acidic residues" evidence="2">
    <location>
        <begin position="579"/>
        <end position="594"/>
    </location>
</feature>
<feature type="compositionally biased region" description="Polar residues" evidence="2">
    <location>
        <begin position="111"/>
        <end position="125"/>
    </location>
</feature>
<feature type="region of interest" description="Disordered" evidence="2">
    <location>
        <begin position="475"/>
        <end position="860"/>
    </location>
</feature>
<feature type="compositionally biased region" description="Polar residues" evidence="2">
    <location>
        <begin position="1082"/>
        <end position="1097"/>
    </location>
</feature>
<accession>A0A0G4F1W4</accession>
<evidence type="ECO:0000256" key="2">
    <source>
        <dbReference type="SAM" id="MobiDB-lite"/>
    </source>
</evidence>
<feature type="compositionally biased region" description="Basic and acidic residues" evidence="2">
    <location>
        <begin position="629"/>
        <end position="667"/>
    </location>
</feature>
<feature type="coiled-coil region" evidence="1">
    <location>
        <begin position="879"/>
        <end position="909"/>
    </location>
</feature>
<feature type="region of interest" description="Disordered" evidence="2">
    <location>
        <begin position="1057"/>
        <end position="1133"/>
    </location>
</feature>
<dbReference type="VEuPathDB" id="CryptoDB:Cvel_14666"/>
<feature type="region of interest" description="Disordered" evidence="2">
    <location>
        <begin position="1"/>
        <end position="178"/>
    </location>
</feature>
<dbReference type="PANTHER" id="PTHR23159:SF31">
    <property type="entry name" value="CENTROSOME-ASSOCIATED PROTEIN CEP250 ISOFORM X1"/>
    <property type="match status" value="1"/>
</dbReference>
<sequence>MLVPLRDPHSQSPASKAVEYDNPAGGREDKENQQLANSTDSLALSIVSKSPDPPPSTKSVTAPDAIVAVPSSANRPTTPPSGYALKPSQQRSSKSPRERLQELLPIENFHSESFSMLQYESPNPKSRTHTPVRTPTTPPPAALMDKKQAEERTAASQSHEIVPASHRTPPKGKSREDRANFFPLANADALALHDAKGGEHMQSLAEQPFVTPVAEFFPGTPLLEVADMDPERKQLMDGSVPSGLMELQDAGETGRASARESLMKIADRSNSPRSVRALKDGKTNEVPNTVSPYALCPSSATPPSPTYCHAGIPPPPSRTLKAPDHLVNILACRRSSTRTTTPPPTHPLALTAYTPPRNSPPDALVCRPTTPRATVDARESDEEGTECQLALPAGAVLSTTPLATPRSERETASKRQRMSPIATPPLPSLTDCEMSLSLPLANTADETDGAIVPALSPAFSPSPPHALPLEDDRDMETALQPYEDHETAEADRDGGLAAIEDFGAPPVSSLVPLSSSGSPCEPEKEKKRASLQMFAFPDISPDGTPESQNREPRKEADGEAGQQFFALRDLSPANFRQNDQQKDESPLKALHDRSPPSAVRLHRGEAPSAKNPSPRVSEETSSKQSSTPESDKQAERKVKVGSDISSENKTEAEGEGESTDRGGKEGADGMPPQAFVAGTPLKSLQSARLRKLLNTGKKGAAVPPAPPLPRRLQQAHTQQQEGTEKDQSATKGPEGREREDKSPRKSNTSTMTSGGKGLKVPLAGGQRTRLPAGPRLAGGPSPFGSLTPAAKPAGKEKDKGGVSPVRRFVSSGAACGQMSAKVQRILKNQNNGGAKKGADSEGPPPSTETTEGAKGSSAEEQNALCKELLAIASESLEATEAIAVQAERLELEVSRLDEEKRTLAEKKAEQMKLIDSSQKREREMAEMIKMLRDEKETVRQKFKTFHGDAALKLSAAEKKVDEATRAKGAAEQDAKEALARAVAAEEAVVSRDSLLAAREEALSRLSEEREEILLKLKERESEIQTLEDKKLELVEQNGQLQSEHLQLVRLLEEQKKKCEGQAKDAGRESLPSLAHSPAGSVSARTPTPRLQQKAQRSTGEEEEETERQQDKERLEEELRALREEADTLRNERRADAEKILTLESDQQELIQYVQQLQASLGVEAEEGEGEGEKAAGDDNDSEEFADAREEDGE</sequence>
<protein>
    <submittedName>
        <fullName evidence="3">Uncharacterized protein</fullName>
    </submittedName>
</protein>
<gene>
    <name evidence="3" type="ORF">Cvel_14666</name>
</gene>
<feature type="region of interest" description="Disordered" evidence="2">
    <location>
        <begin position="335"/>
        <end position="430"/>
    </location>
</feature>
<feature type="compositionally biased region" description="Basic and acidic residues" evidence="2">
    <location>
        <begin position="722"/>
        <end position="743"/>
    </location>
</feature>
<proteinExistence type="predicted"/>
<feature type="compositionally biased region" description="Basic and acidic residues" evidence="2">
    <location>
        <begin position="548"/>
        <end position="557"/>
    </location>
</feature>